<dbReference type="InterPro" id="IPR027268">
    <property type="entry name" value="Peptidase_M4/M1_CTD_sf"/>
</dbReference>
<evidence type="ECO:0000256" key="1">
    <source>
        <dbReference type="SAM" id="SignalP"/>
    </source>
</evidence>
<proteinExistence type="predicted"/>
<organism evidence="2 3">
    <name type="scientific">Aliidiomarina minuta</name>
    <dbReference type="NCBI Taxonomy" id="880057"/>
    <lineage>
        <taxon>Bacteria</taxon>
        <taxon>Pseudomonadati</taxon>
        <taxon>Pseudomonadota</taxon>
        <taxon>Gammaproteobacteria</taxon>
        <taxon>Alteromonadales</taxon>
        <taxon>Idiomarinaceae</taxon>
        <taxon>Aliidiomarina</taxon>
    </lineage>
</organism>
<dbReference type="RefSeq" id="WP_126803708.1">
    <property type="nucleotide sequence ID" value="NZ_PIPL01000001.1"/>
</dbReference>
<accession>A0A432W9V2</accession>
<dbReference type="EMBL" id="PIPL01000001">
    <property type="protein sequence ID" value="RUO26894.1"/>
    <property type="molecule type" value="Genomic_DNA"/>
</dbReference>
<dbReference type="OrthoDB" id="100605at2"/>
<evidence type="ECO:0000313" key="3">
    <source>
        <dbReference type="Proteomes" id="UP000288293"/>
    </source>
</evidence>
<feature type="signal peptide" evidence="1">
    <location>
        <begin position="1"/>
        <end position="18"/>
    </location>
</feature>
<dbReference type="AlphaFoldDB" id="A0A432W9V2"/>
<keyword evidence="3" id="KW-1185">Reference proteome</keyword>
<feature type="chain" id="PRO_5019214493" description="Peptidase M1 membrane alanine aminopeptidase domain-containing protein" evidence="1">
    <location>
        <begin position="19"/>
        <end position="416"/>
    </location>
</feature>
<dbReference type="SUPFAM" id="SSF55486">
    <property type="entry name" value="Metalloproteases ('zincins'), catalytic domain"/>
    <property type="match status" value="1"/>
</dbReference>
<name>A0A432W9V2_9GAMM</name>
<dbReference type="Proteomes" id="UP000288293">
    <property type="component" value="Unassembled WGS sequence"/>
</dbReference>
<protein>
    <recommendedName>
        <fullName evidence="4">Peptidase M1 membrane alanine aminopeptidase domain-containing protein</fullName>
    </recommendedName>
</protein>
<keyword evidence="1" id="KW-0732">Signal</keyword>
<reference evidence="2 3" key="1">
    <citation type="journal article" date="2011" name="Front. Microbiol.">
        <title>Genomic signatures of strain selection and enhancement in Bacillus atrophaeus var. globigii, a historical biowarfare simulant.</title>
        <authorList>
            <person name="Gibbons H.S."/>
            <person name="Broomall S.M."/>
            <person name="McNew L.A."/>
            <person name="Daligault H."/>
            <person name="Chapman C."/>
            <person name="Bruce D."/>
            <person name="Karavis M."/>
            <person name="Krepps M."/>
            <person name="McGregor P.A."/>
            <person name="Hong C."/>
            <person name="Park K.H."/>
            <person name="Akmal A."/>
            <person name="Feldman A."/>
            <person name="Lin J.S."/>
            <person name="Chang W.E."/>
            <person name="Higgs B.W."/>
            <person name="Demirev P."/>
            <person name="Lindquist J."/>
            <person name="Liem A."/>
            <person name="Fochler E."/>
            <person name="Read T.D."/>
            <person name="Tapia R."/>
            <person name="Johnson S."/>
            <person name="Bishop-Lilly K.A."/>
            <person name="Detter C."/>
            <person name="Han C."/>
            <person name="Sozhamannan S."/>
            <person name="Rosenzweig C.N."/>
            <person name="Skowronski E.W."/>
        </authorList>
    </citation>
    <scope>NUCLEOTIDE SEQUENCE [LARGE SCALE GENOMIC DNA]</scope>
    <source>
        <strain evidence="2 3">MLST1</strain>
    </source>
</reference>
<gene>
    <name evidence="2" type="ORF">CWE09_09445</name>
</gene>
<evidence type="ECO:0000313" key="2">
    <source>
        <dbReference type="EMBL" id="RUO26894.1"/>
    </source>
</evidence>
<comment type="caution">
    <text evidence="2">The sequence shown here is derived from an EMBL/GenBank/DDBJ whole genome shotgun (WGS) entry which is preliminary data.</text>
</comment>
<dbReference type="Gene3D" id="1.10.390.10">
    <property type="entry name" value="Neutral Protease Domain 2"/>
    <property type="match status" value="1"/>
</dbReference>
<evidence type="ECO:0008006" key="4">
    <source>
        <dbReference type="Google" id="ProtNLM"/>
    </source>
</evidence>
<sequence>MLKTVLFYLLLGMSFAIAASETPQVTHYETQVSFNNEAGGLQVDSRLVIPSTSLKNNTASLFLHKDFAISHISGDTLEDYTVSVSEIVPVWSVITLQFSGDTPMHEIDISYSGLIDAEAGHGNYIDNQSIHLSIDSGWHPVFADFSTPIQGTLHVELPADWKLYGPGKVRQTDKGLQLISEQPTIDVAIYATSQGKQAVDKGFTVVYDTENEDHAGALASMGNECLISLNTKFAATDTTNRLDSATLVLLDRTGPSFARSSYLSVTSELLVNEQQSYHYICHELAHHWTEFGDPMSHHYWMVESFAEYVAAREVRQKFGLESYEAVVADWKQRAQGHDFVWKADVKERAPAMVNYALGPLLLKKLEQKIGDESFNQLLDGYMTTPLTETEALLAELEQLTSKETRQWFEQVLGGDF</sequence>